<keyword evidence="2" id="KW-1003">Cell membrane</keyword>
<evidence type="ECO:0000256" key="5">
    <source>
        <dbReference type="ARBA" id="ARBA00023136"/>
    </source>
</evidence>
<dbReference type="Proteomes" id="UP000789803">
    <property type="component" value="Unassembled WGS sequence"/>
</dbReference>
<gene>
    <name evidence="8" type="ORF">LMG7974_01233</name>
</gene>
<feature type="domain" description="Cache" evidence="7">
    <location>
        <begin position="153"/>
        <end position="250"/>
    </location>
</feature>
<evidence type="ECO:0000256" key="4">
    <source>
        <dbReference type="ARBA" id="ARBA00022989"/>
    </source>
</evidence>
<evidence type="ECO:0000256" key="6">
    <source>
        <dbReference type="SAM" id="Phobius"/>
    </source>
</evidence>
<comment type="subcellular location">
    <subcellularLocation>
        <location evidence="1">Cell membrane</location>
        <topology evidence="1">Multi-pass membrane protein</topology>
    </subcellularLocation>
</comment>
<dbReference type="EMBL" id="CAJHOF010000010">
    <property type="protein sequence ID" value="CAD7288922.1"/>
    <property type="molecule type" value="Genomic_DNA"/>
</dbReference>
<dbReference type="Pfam" id="PF02743">
    <property type="entry name" value="dCache_1"/>
    <property type="match status" value="1"/>
</dbReference>
<evidence type="ECO:0000256" key="2">
    <source>
        <dbReference type="ARBA" id="ARBA00022475"/>
    </source>
</evidence>
<accession>A0ABN7KC41</accession>
<dbReference type="CDD" id="cd12913">
    <property type="entry name" value="PDC1_MCP_like"/>
    <property type="match status" value="1"/>
</dbReference>
<keyword evidence="5 6" id="KW-0472">Membrane</keyword>
<organism evidence="8 9">
    <name type="scientific">Campylobacter majalis</name>
    <dbReference type="NCBI Taxonomy" id="2790656"/>
    <lineage>
        <taxon>Bacteria</taxon>
        <taxon>Pseudomonadati</taxon>
        <taxon>Campylobacterota</taxon>
        <taxon>Epsilonproteobacteria</taxon>
        <taxon>Campylobacterales</taxon>
        <taxon>Campylobacteraceae</taxon>
        <taxon>Campylobacter</taxon>
    </lineage>
</organism>
<keyword evidence="4 6" id="KW-1133">Transmembrane helix</keyword>
<dbReference type="RefSeq" id="WP_229933024.1">
    <property type="nucleotide sequence ID" value="NZ_CAJHOF010000010.1"/>
</dbReference>
<reference evidence="8 9" key="1">
    <citation type="submission" date="2020-11" db="EMBL/GenBank/DDBJ databases">
        <authorList>
            <person name="Peeters C."/>
        </authorList>
    </citation>
    <scope>NUCLEOTIDE SEQUENCE [LARGE SCALE GENOMIC DNA]</scope>
    <source>
        <strain evidence="8 9">LMG 7974</strain>
    </source>
</reference>
<dbReference type="InterPro" id="IPR033479">
    <property type="entry name" value="dCache_1"/>
</dbReference>
<comment type="caution">
    <text evidence="8">The sequence shown here is derived from an EMBL/GenBank/DDBJ whole genome shotgun (WGS) entry which is preliminary data.</text>
</comment>
<protein>
    <recommendedName>
        <fullName evidence="7">Cache domain-containing protein</fullName>
    </recommendedName>
</protein>
<evidence type="ECO:0000313" key="8">
    <source>
        <dbReference type="EMBL" id="CAD7288922.1"/>
    </source>
</evidence>
<keyword evidence="9" id="KW-1185">Reference proteome</keyword>
<dbReference type="Gene3D" id="3.30.450.20">
    <property type="entry name" value="PAS domain"/>
    <property type="match status" value="1"/>
</dbReference>
<sequence>MFKNLKLSTKLTLVSCSIATLALIIVVSMVAFKTLKITSEDTSRYIRSEVQKNANEVSIFLLNAFQSARMLGESIQGALEAGNKIAPDNLGAIFMQVQKENPDFMSIWFMSESDEFYNRYTDGGADELYASNGLFAPWSVNSSGSPKLTKRTNEYKNGEYYTTSKNSGLPTILDPYFYNFNGQNILVTSFTMPVYAKGKFVGTMGIAMKVERIQELIRSIRLYETDSSLLLSHTGKIIAHTNSDLIGKSIVEANQD</sequence>
<evidence type="ECO:0000256" key="3">
    <source>
        <dbReference type="ARBA" id="ARBA00022692"/>
    </source>
</evidence>
<keyword evidence="3 6" id="KW-0812">Transmembrane</keyword>
<feature type="transmembrane region" description="Helical" evidence="6">
    <location>
        <begin position="12"/>
        <end position="32"/>
    </location>
</feature>
<evidence type="ECO:0000256" key="1">
    <source>
        <dbReference type="ARBA" id="ARBA00004651"/>
    </source>
</evidence>
<evidence type="ECO:0000313" key="9">
    <source>
        <dbReference type="Proteomes" id="UP000789803"/>
    </source>
</evidence>
<evidence type="ECO:0000259" key="7">
    <source>
        <dbReference type="Pfam" id="PF02743"/>
    </source>
</evidence>
<name>A0ABN7KC41_9BACT</name>
<proteinExistence type="predicted"/>